<accession>A0A6N9T923</accession>
<dbReference type="Pfam" id="PF07015">
    <property type="entry name" value="VirC1"/>
    <property type="match status" value="1"/>
</dbReference>
<dbReference type="InterPro" id="IPR050678">
    <property type="entry name" value="DNA_Partitioning_ATPase"/>
</dbReference>
<dbReference type="Gene3D" id="3.40.50.300">
    <property type="entry name" value="P-loop containing nucleotide triphosphate hydrolases"/>
    <property type="match status" value="1"/>
</dbReference>
<sequence length="232" mass="25357">MKLIAFTSFKGGSGKSTTLMSVASVLVERGHKVACFEADDNEPLAAWRDYGRELQTWDDNCIVYGARDLDEFEDSYGEAESDGCDIGLMDTRGGGSNLNQAVLMNASLVIIPTGLSVIEIDEALQTLRYVVEFMKTANRSVPVAMSINRIPTGRLSKGEEANLEALQVVPVLDMKMPSRRIYSDIKGLGLLHLYHARLQNTPSKRIAASHSEVALAESRSLTDEILAGFQAE</sequence>
<gene>
    <name evidence="1" type="ORF">GTK09_20105</name>
</gene>
<protein>
    <submittedName>
        <fullName evidence="1">AAA family ATPase</fullName>
    </submittedName>
</protein>
<proteinExistence type="predicted"/>
<evidence type="ECO:0000313" key="2">
    <source>
        <dbReference type="Proteomes" id="UP000469011"/>
    </source>
</evidence>
<dbReference type="Proteomes" id="UP000469011">
    <property type="component" value="Unassembled WGS sequence"/>
</dbReference>
<dbReference type="PIRSF" id="PIRSF009320">
    <property type="entry name" value="Nuc_binding_HP_1000"/>
    <property type="match status" value="1"/>
</dbReference>
<dbReference type="PANTHER" id="PTHR13696">
    <property type="entry name" value="P-LOOP CONTAINING NUCLEOSIDE TRIPHOSPHATE HYDROLASE"/>
    <property type="match status" value="1"/>
</dbReference>
<dbReference type="InterPro" id="IPR009744">
    <property type="entry name" value="VirC1"/>
</dbReference>
<dbReference type="SUPFAM" id="SSF52540">
    <property type="entry name" value="P-loop containing nucleoside triphosphate hydrolases"/>
    <property type="match status" value="1"/>
</dbReference>
<name>A0A6N9T923_9HYPH</name>
<evidence type="ECO:0000313" key="1">
    <source>
        <dbReference type="EMBL" id="NDW06725.1"/>
    </source>
</evidence>
<dbReference type="InterPro" id="IPR027417">
    <property type="entry name" value="P-loop_NTPase"/>
</dbReference>
<dbReference type="CDD" id="cd02042">
    <property type="entry name" value="ParAB_family"/>
    <property type="match status" value="1"/>
</dbReference>
<dbReference type="AlphaFoldDB" id="A0A6N9T923"/>
<keyword evidence="2" id="KW-1185">Reference proteome</keyword>
<dbReference type="RefSeq" id="WP_083591604.1">
    <property type="nucleotide sequence ID" value="NZ_JAAAMG010000020.1"/>
</dbReference>
<comment type="caution">
    <text evidence="1">The sequence shown here is derived from an EMBL/GenBank/DDBJ whole genome shotgun (WGS) entry which is preliminary data.</text>
</comment>
<dbReference type="EMBL" id="JAAAMG010000020">
    <property type="protein sequence ID" value="NDW06725.1"/>
    <property type="molecule type" value="Genomic_DNA"/>
</dbReference>
<reference evidence="1 2" key="1">
    <citation type="submission" date="2020-01" db="EMBL/GenBank/DDBJ databases">
        <title>Jiella pacifica sp. nov.</title>
        <authorList>
            <person name="Xue Z."/>
            <person name="Zhu S."/>
            <person name="Chen J."/>
            <person name="Yang J."/>
        </authorList>
    </citation>
    <scope>NUCLEOTIDE SEQUENCE [LARGE SCALE GENOMIC DNA]</scope>
    <source>
        <strain evidence="1 2">40Bstr34</strain>
    </source>
</reference>
<organism evidence="1 2">
    <name type="scientific">Jiella pacifica</name>
    <dbReference type="NCBI Taxonomy" id="2696469"/>
    <lineage>
        <taxon>Bacteria</taxon>
        <taxon>Pseudomonadati</taxon>
        <taxon>Pseudomonadota</taxon>
        <taxon>Alphaproteobacteria</taxon>
        <taxon>Hyphomicrobiales</taxon>
        <taxon>Aurantimonadaceae</taxon>
        <taxon>Jiella</taxon>
    </lineage>
</organism>
<dbReference type="PANTHER" id="PTHR13696:SF96">
    <property type="entry name" value="COBQ_COBB_MIND_PARA NUCLEOTIDE BINDING DOMAIN-CONTAINING PROTEIN"/>
    <property type="match status" value="1"/>
</dbReference>